<dbReference type="GO" id="GO:0005543">
    <property type="term" value="F:phospholipid binding"/>
    <property type="evidence" value="ECO:0007669"/>
    <property type="project" value="Ensembl"/>
</dbReference>
<keyword evidence="7" id="KW-0010">Activator</keyword>
<dbReference type="GO" id="GO:0051457">
    <property type="term" value="P:maintenance of protein location in nucleus"/>
    <property type="evidence" value="ECO:0007669"/>
    <property type="project" value="Ensembl"/>
</dbReference>
<keyword evidence="3" id="KW-1017">Isopeptide bond</keyword>
<dbReference type="GO" id="GO:0003682">
    <property type="term" value="F:chromatin binding"/>
    <property type="evidence" value="ECO:0007669"/>
    <property type="project" value="Ensembl"/>
</dbReference>
<protein>
    <submittedName>
        <fullName evidence="13">Nuclear receptor subfamily 5 group A member 1</fullName>
    </submittedName>
</protein>
<dbReference type="GO" id="GO:2000020">
    <property type="term" value="P:positive regulation of male gonad development"/>
    <property type="evidence" value="ECO:0007669"/>
    <property type="project" value="Ensembl"/>
</dbReference>
<dbReference type="GO" id="GO:2000195">
    <property type="term" value="P:negative regulation of female gonad development"/>
    <property type="evidence" value="ECO:0007669"/>
    <property type="project" value="Ensembl"/>
</dbReference>
<dbReference type="Gene3D" id="1.10.565.10">
    <property type="entry name" value="Retinoid X Receptor"/>
    <property type="match status" value="1"/>
</dbReference>
<reference evidence="13 14" key="1">
    <citation type="journal article" date="2020" name="Nat. Commun.">
        <title>Donkey genomes provide new insights into domestication and selection for coat color.</title>
        <authorList>
            <person name="Wang"/>
            <person name="C."/>
            <person name="Li"/>
            <person name="H."/>
            <person name="Guo"/>
            <person name="Y."/>
            <person name="Huang"/>
            <person name="J."/>
            <person name="Sun"/>
            <person name="Y."/>
            <person name="Min"/>
            <person name="J."/>
            <person name="Wang"/>
            <person name="J."/>
            <person name="Fang"/>
            <person name="X."/>
            <person name="Zhao"/>
            <person name="Z."/>
            <person name="Wang"/>
            <person name="S."/>
            <person name="Zhang"/>
            <person name="Y."/>
            <person name="Liu"/>
            <person name="Q."/>
            <person name="Jiang"/>
            <person name="Q."/>
            <person name="Wang"/>
            <person name="X."/>
            <person name="Guo"/>
            <person name="Y."/>
            <person name="Yang"/>
            <person name="C."/>
            <person name="Wang"/>
            <person name="Y."/>
            <person name="Tian"/>
            <person name="F."/>
            <person name="Zhuang"/>
            <person name="G."/>
            <person name="Fan"/>
            <person name="Y."/>
            <person name="Gao"/>
            <person name="Q."/>
            <person name="Li"/>
            <person name="Y."/>
            <person name="Ju"/>
            <person name="Z."/>
            <person name="Li"/>
            <person name="J."/>
            <person name="Li"/>
            <person name="R."/>
            <person name="Hou"/>
            <person name="M."/>
            <person name="Yang"/>
            <person name="G."/>
            <person name="Liu"/>
            <person name="G."/>
            <person name="Liu"/>
            <person name="W."/>
            <person name="Guo"/>
            <person name="J."/>
            <person name="Pan"/>
            <person name="S."/>
            <person name="Fan"/>
            <person name="G."/>
            <person name="Zhang"/>
            <person name="W."/>
            <person name="Zhang"/>
            <person name="R."/>
            <person name="Yu"/>
            <person name="J."/>
            <person name="Zhang"/>
            <person name="X."/>
            <person name="Yin"/>
            <person name="Q."/>
            <person name="Ji"/>
            <person name="C."/>
            <person name="Jin"/>
            <person name="Y."/>
            <person name="Yue"/>
            <person name="G."/>
            <person name="Liu"/>
            <person name="M."/>
            <person name="Xu"/>
            <person name="J."/>
            <person name="Liu"/>
            <person name="S."/>
            <person name="Jordana"/>
            <person name="J."/>
            <person name="Noce"/>
            <person name="A."/>
            <person name="Amills"/>
            <person name="M."/>
            <person name="Wu"/>
            <person name="D.D."/>
            <person name="Li"/>
            <person name="S."/>
            <person name="Zhou"/>
            <person name="X. and Zhong"/>
            <person name="J."/>
        </authorList>
    </citation>
    <scope>NUCLEOTIDE SEQUENCE [LARGE SCALE GENOMIC DNA]</scope>
</reference>
<dbReference type="FunFam" id="1.10.565.10:FF:000011">
    <property type="entry name" value="Nuclear receptor subfamily 5, group A, member 2"/>
    <property type="match status" value="1"/>
</dbReference>
<dbReference type="InterPro" id="IPR016355">
    <property type="entry name" value="NR5-like"/>
</dbReference>
<dbReference type="AlphaFoldDB" id="A0A8C4MTN3"/>
<keyword evidence="5" id="KW-0805">Transcription regulation</keyword>
<comment type="similarity">
    <text evidence="2">Belongs to the nuclear hormone receptor family. NR5 subfamily.</text>
</comment>
<dbReference type="Ensembl" id="ENSEAST00005033199.2">
    <property type="protein sequence ID" value="ENSEASP00005030540.2"/>
    <property type="gene ID" value="ENSEASG00005020785.2"/>
</dbReference>
<evidence type="ECO:0000256" key="4">
    <source>
        <dbReference type="ARBA" id="ARBA00022553"/>
    </source>
</evidence>
<dbReference type="InterPro" id="IPR000536">
    <property type="entry name" value="Nucl_hrmn_rcpt_lig-bd"/>
</dbReference>
<evidence type="ECO:0000256" key="11">
    <source>
        <dbReference type="SAM" id="MobiDB-lite"/>
    </source>
</evidence>
<dbReference type="GO" id="GO:0001553">
    <property type="term" value="P:luteinization"/>
    <property type="evidence" value="ECO:0007669"/>
    <property type="project" value="Ensembl"/>
</dbReference>
<keyword evidence="9" id="KW-0675">Receptor</keyword>
<dbReference type="GO" id="GO:0060008">
    <property type="term" value="P:Sertoli cell differentiation"/>
    <property type="evidence" value="ECO:0007669"/>
    <property type="project" value="Ensembl"/>
</dbReference>
<gene>
    <name evidence="13" type="primary">NR5A1</name>
</gene>
<dbReference type="InterPro" id="IPR001723">
    <property type="entry name" value="Nuclear_hrmn_rcpt"/>
</dbReference>
<dbReference type="GO" id="GO:0004879">
    <property type="term" value="F:nuclear receptor activity"/>
    <property type="evidence" value="ECO:0007669"/>
    <property type="project" value="Ensembl"/>
</dbReference>
<evidence type="ECO:0000256" key="2">
    <source>
        <dbReference type="ARBA" id="ARBA00007536"/>
    </source>
</evidence>
<evidence type="ECO:0000256" key="1">
    <source>
        <dbReference type="ARBA" id="ARBA00004123"/>
    </source>
</evidence>
<dbReference type="SMART" id="SM00430">
    <property type="entry name" value="HOLI"/>
    <property type="match status" value="1"/>
</dbReference>
<feature type="compositionally biased region" description="Basic and acidic residues" evidence="11">
    <location>
        <begin position="1"/>
        <end position="23"/>
    </location>
</feature>
<evidence type="ECO:0000256" key="10">
    <source>
        <dbReference type="ARBA" id="ARBA00023242"/>
    </source>
</evidence>
<keyword evidence="8" id="KW-0804">Transcription</keyword>
<evidence type="ECO:0000313" key="13">
    <source>
        <dbReference type="Ensembl" id="ENSEASP00005030540.2"/>
    </source>
</evidence>
<dbReference type="GO" id="GO:0033327">
    <property type="term" value="P:Leydig cell differentiation"/>
    <property type="evidence" value="ECO:0007669"/>
    <property type="project" value="Ensembl"/>
</dbReference>
<sequence length="469" mass="51545">MKRNTNKEGERPAESRGGRDQLDLRWPPPRAGRRRTDGQGQPTVRLPWREGVPVCPRSPLPCLAHRGLPSDPRCPLSTLIQRAARLPLRGRRGHGLFVRRGPGRAVPRVWGQGVRLPLRAAHMRELQAVRADRMRGGRNKFGPMYKRDRALKQQKKAQIRANGFKLETGPPMGVPPPPPPPPDYMLPPGLHVPEPKGLASGPPAGPLGDFGAPALPMAVPSTNGPLAGYLYPAFPGRAIKSEYPEPYTSPPQPGPPYGYPEPFSGGPGVPELILQLLQLEPDEDQVRARIIGCLQEPAKGRPDQPASFNLLCRMADQTFISIVDWARRCMVFKELEVADQMTLLQNCWSELLVFDHIYRQVQHGKEGSILLVTGQEVELTTVAAQAGSLLHGLVLRAQELVLQMHALQLDRQEFVCLKFLILFSLGEWAACGLAGPAGAGAAWPRDPRMGLGAGAEGTWPRTWILKWGL</sequence>
<evidence type="ECO:0000256" key="6">
    <source>
        <dbReference type="ARBA" id="ARBA00023121"/>
    </source>
</evidence>
<dbReference type="PANTHER" id="PTHR24086:SF24">
    <property type="entry name" value="STEROIDOGENIC FACTOR 1"/>
    <property type="match status" value="1"/>
</dbReference>
<dbReference type="GO" id="GO:0042445">
    <property type="term" value="P:hormone metabolic process"/>
    <property type="evidence" value="ECO:0007669"/>
    <property type="project" value="Ensembl"/>
</dbReference>
<keyword evidence="4" id="KW-0597">Phosphoprotein</keyword>
<evidence type="ECO:0000256" key="5">
    <source>
        <dbReference type="ARBA" id="ARBA00023015"/>
    </source>
</evidence>
<evidence type="ECO:0000259" key="12">
    <source>
        <dbReference type="PROSITE" id="PS51843"/>
    </source>
</evidence>
<dbReference type="PROSITE" id="PS51843">
    <property type="entry name" value="NR_LBD"/>
    <property type="match status" value="1"/>
</dbReference>
<reference evidence="13" key="2">
    <citation type="submission" date="2025-08" db="UniProtKB">
        <authorList>
            <consortium name="Ensembl"/>
        </authorList>
    </citation>
    <scope>IDENTIFICATION</scope>
</reference>
<keyword evidence="10" id="KW-0539">Nucleus</keyword>
<dbReference type="Pfam" id="PF00104">
    <property type="entry name" value="Hormone_recep"/>
    <property type="match status" value="1"/>
</dbReference>
<evidence type="ECO:0000313" key="14">
    <source>
        <dbReference type="Proteomes" id="UP000694387"/>
    </source>
</evidence>
<dbReference type="SUPFAM" id="SSF48508">
    <property type="entry name" value="Nuclear receptor ligand-binding domain"/>
    <property type="match status" value="1"/>
</dbReference>
<evidence type="ECO:0000256" key="8">
    <source>
        <dbReference type="ARBA" id="ARBA00023163"/>
    </source>
</evidence>
<feature type="domain" description="NR LBD" evidence="12">
    <location>
        <begin position="268"/>
        <end position="469"/>
    </location>
</feature>
<dbReference type="GO" id="GO:0030238">
    <property type="term" value="P:male sex determination"/>
    <property type="evidence" value="ECO:0007669"/>
    <property type="project" value="Ensembl"/>
</dbReference>
<dbReference type="GO" id="GO:0001221">
    <property type="term" value="F:transcription coregulator binding"/>
    <property type="evidence" value="ECO:0007669"/>
    <property type="project" value="Ensembl"/>
</dbReference>
<keyword evidence="14" id="KW-1185">Reference proteome</keyword>
<accession>A0A8C4MTN3</accession>
<keyword evidence="6" id="KW-0446">Lipid-binding</keyword>
<name>A0A8C4MTN3_EQUAS</name>
<dbReference type="GO" id="GO:0009755">
    <property type="term" value="P:hormone-mediated signaling pathway"/>
    <property type="evidence" value="ECO:0007669"/>
    <property type="project" value="TreeGrafter"/>
</dbReference>
<dbReference type="GO" id="GO:0000978">
    <property type="term" value="F:RNA polymerase II cis-regulatory region sequence-specific DNA binding"/>
    <property type="evidence" value="ECO:0007669"/>
    <property type="project" value="Ensembl"/>
</dbReference>
<feature type="region of interest" description="Disordered" evidence="11">
    <location>
        <begin position="1"/>
        <end position="47"/>
    </location>
</feature>
<dbReference type="PANTHER" id="PTHR24086">
    <property type="entry name" value="NUCLEAR RECEPTOR SUBFAMILY 5 GROUP A"/>
    <property type="match status" value="1"/>
</dbReference>
<evidence type="ECO:0000256" key="9">
    <source>
        <dbReference type="ARBA" id="ARBA00023170"/>
    </source>
</evidence>
<organism evidence="13 14">
    <name type="scientific">Equus asinus</name>
    <name type="common">Donkey</name>
    <name type="synonym">Equus africanus asinus</name>
    <dbReference type="NCBI Taxonomy" id="9793"/>
    <lineage>
        <taxon>Eukaryota</taxon>
        <taxon>Metazoa</taxon>
        <taxon>Chordata</taxon>
        <taxon>Craniata</taxon>
        <taxon>Vertebrata</taxon>
        <taxon>Euteleostomi</taxon>
        <taxon>Mammalia</taxon>
        <taxon>Eutheria</taxon>
        <taxon>Laurasiatheria</taxon>
        <taxon>Perissodactyla</taxon>
        <taxon>Equidae</taxon>
        <taxon>Equus</taxon>
    </lineage>
</organism>
<dbReference type="GO" id="GO:0090575">
    <property type="term" value="C:RNA polymerase II transcription regulator complex"/>
    <property type="evidence" value="ECO:0007669"/>
    <property type="project" value="Ensembl"/>
</dbReference>
<dbReference type="GO" id="GO:0030325">
    <property type="term" value="P:adrenal gland development"/>
    <property type="evidence" value="ECO:0007669"/>
    <property type="project" value="Ensembl"/>
</dbReference>
<dbReference type="GeneTree" id="ENSGT00940000153391"/>
<dbReference type="Proteomes" id="UP000694387">
    <property type="component" value="Chromosome 10"/>
</dbReference>
<reference evidence="13" key="3">
    <citation type="submission" date="2025-09" db="UniProtKB">
        <authorList>
            <consortium name="Ensembl"/>
        </authorList>
    </citation>
    <scope>IDENTIFICATION</scope>
</reference>
<dbReference type="InterPro" id="IPR035500">
    <property type="entry name" value="NHR-like_dom_sf"/>
</dbReference>
<dbReference type="GO" id="GO:0045944">
    <property type="term" value="P:positive regulation of transcription by RNA polymerase II"/>
    <property type="evidence" value="ECO:0007669"/>
    <property type="project" value="Ensembl"/>
</dbReference>
<dbReference type="PRINTS" id="PR00398">
    <property type="entry name" value="STRDHORMONER"/>
</dbReference>
<dbReference type="GO" id="GO:0010628">
    <property type="term" value="P:positive regulation of gene expression"/>
    <property type="evidence" value="ECO:0007669"/>
    <property type="project" value="Ensembl"/>
</dbReference>
<dbReference type="GO" id="GO:0005829">
    <property type="term" value="C:cytosol"/>
    <property type="evidence" value="ECO:0007669"/>
    <property type="project" value="Ensembl"/>
</dbReference>
<evidence type="ECO:0000256" key="7">
    <source>
        <dbReference type="ARBA" id="ARBA00023159"/>
    </source>
</evidence>
<comment type="subcellular location">
    <subcellularLocation>
        <location evidence="1">Nucleus</location>
    </subcellularLocation>
</comment>
<dbReference type="GO" id="GO:0005654">
    <property type="term" value="C:nucleoplasm"/>
    <property type="evidence" value="ECO:0007669"/>
    <property type="project" value="Ensembl"/>
</dbReference>
<proteinExistence type="inferred from homology"/>
<evidence type="ECO:0000256" key="3">
    <source>
        <dbReference type="ARBA" id="ARBA00022499"/>
    </source>
</evidence>
<dbReference type="GO" id="GO:0019899">
    <property type="term" value="F:enzyme binding"/>
    <property type="evidence" value="ECO:0007669"/>
    <property type="project" value="Ensembl"/>
</dbReference>